<comment type="caution">
    <text evidence="2">The sequence shown here is derived from an EMBL/GenBank/DDBJ whole genome shotgun (WGS) entry which is preliminary data.</text>
</comment>
<evidence type="ECO:0000313" key="3">
    <source>
        <dbReference type="Proteomes" id="UP000028134"/>
    </source>
</evidence>
<keyword evidence="1" id="KW-0812">Transmembrane</keyword>
<evidence type="ECO:0000256" key="1">
    <source>
        <dbReference type="SAM" id="Phobius"/>
    </source>
</evidence>
<name>A0A078RFR0_PHOVU</name>
<organism evidence="2 3">
    <name type="scientific">Phocaeicola vulgatus str. 3775 SL</name>
    <name type="common">B</name>
    <name type="synonym">iv</name>
    <dbReference type="NCBI Taxonomy" id="1339350"/>
    <lineage>
        <taxon>Bacteria</taxon>
        <taxon>Pseudomonadati</taxon>
        <taxon>Bacteroidota</taxon>
        <taxon>Bacteroidia</taxon>
        <taxon>Bacteroidales</taxon>
        <taxon>Bacteroidaceae</taxon>
        <taxon>Phocaeicola</taxon>
    </lineage>
</organism>
<reference evidence="2 3" key="1">
    <citation type="submission" date="2014-04" db="EMBL/GenBank/DDBJ databases">
        <authorList>
            <person name="Sears C."/>
            <person name="Carroll K."/>
            <person name="Sack B.R."/>
            <person name="Qadri F."/>
            <person name="Myers L.L."/>
            <person name="Chung G.-T."/>
            <person name="Escheverria P."/>
            <person name="Fraser C.M."/>
            <person name="Sadzewicz L."/>
            <person name="Shefchek K.A."/>
            <person name="Tallon L."/>
            <person name="Das S.P."/>
            <person name="Daugherty S."/>
            <person name="Mongodin E.F."/>
        </authorList>
    </citation>
    <scope>NUCLEOTIDE SEQUENCE [LARGE SCALE GENOMIC DNA]</scope>
    <source>
        <strain evidence="3">3775 SL(B) 10 (iv)</strain>
    </source>
</reference>
<keyword evidence="1" id="KW-0472">Membrane</keyword>
<accession>A0A078RFR0</accession>
<feature type="transmembrane region" description="Helical" evidence="1">
    <location>
        <begin position="14"/>
        <end position="37"/>
    </location>
</feature>
<dbReference type="EMBL" id="JNHI01000002">
    <property type="protein sequence ID" value="KDS33561.1"/>
    <property type="molecule type" value="Genomic_DNA"/>
</dbReference>
<dbReference type="Proteomes" id="UP000028134">
    <property type="component" value="Unassembled WGS sequence"/>
</dbReference>
<gene>
    <name evidence="2" type="ORF">M097_0726</name>
</gene>
<evidence type="ECO:0000313" key="2">
    <source>
        <dbReference type="EMBL" id="KDS33561.1"/>
    </source>
</evidence>
<protein>
    <submittedName>
        <fullName evidence="2">Putative membrane protein</fullName>
    </submittedName>
</protein>
<sequence>MFGCCYRVSPQKMVAVYLVAKVTKMMLSILIMSVYAVAVAHQVLSFIGTYMVFYIIFLIFETRFFFHFEIKHKSNRYKYK</sequence>
<feature type="transmembrane region" description="Helical" evidence="1">
    <location>
        <begin position="43"/>
        <end position="66"/>
    </location>
</feature>
<dbReference type="PATRIC" id="fig|1339350.3.peg.703"/>
<dbReference type="AlphaFoldDB" id="A0A078RFR0"/>
<proteinExistence type="predicted"/>
<keyword evidence="1" id="KW-1133">Transmembrane helix</keyword>